<evidence type="ECO:0000256" key="2">
    <source>
        <dbReference type="ARBA" id="ARBA00022723"/>
    </source>
</evidence>
<protein>
    <recommendedName>
        <fullName evidence="7">Diphthamide biosynthesis protein 3</fullName>
    </recommendedName>
</protein>
<dbReference type="GO" id="GO:0016491">
    <property type="term" value="F:oxidoreductase activity"/>
    <property type="evidence" value="ECO:0007669"/>
    <property type="project" value="UniProtKB-KW"/>
</dbReference>
<reference evidence="10 11" key="1">
    <citation type="journal article" date="2023" name="Elife">
        <title>Identification of key yeast species and microbe-microbe interactions impacting larval growth of Drosophila in the wild.</title>
        <authorList>
            <person name="Mure A."/>
            <person name="Sugiura Y."/>
            <person name="Maeda R."/>
            <person name="Honda K."/>
            <person name="Sakurai N."/>
            <person name="Takahashi Y."/>
            <person name="Watada M."/>
            <person name="Katoh T."/>
            <person name="Gotoh A."/>
            <person name="Gotoh Y."/>
            <person name="Taniguchi I."/>
            <person name="Nakamura K."/>
            <person name="Hayashi T."/>
            <person name="Katayama T."/>
            <person name="Uemura T."/>
            <person name="Hattori Y."/>
        </authorList>
    </citation>
    <scope>NUCLEOTIDE SEQUENCE [LARGE SCALE GENOMIC DNA]</scope>
    <source>
        <strain evidence="10 11">SC-9</strain>
    </source>
</reference>
<dbReference type="GeneID" id="90073609"/>
<dbReference type="AlphaFoldDB" id="A0AAV5QMS4"/>
<dbReference type="Proteomes" id="UP001360560">
    <property type="component" value="Unassembled WGS sequence"/>
</dbReference>
<proteinExistence type="inferred from homology"/>
<evidence type="ECO:0000256" key="8">
    <source>
        <dbReference type="ARBA" id="ARBA00048125"/>
    </source>
</evidence>
<keyword evidence="11" id="KW-1185">Reference proteome</keyword>
<evidence type="ECO:0000256" key="6">
    <source>
        <dbReference type="ARBA" id="ARBA00036267"/>
    </source>
</evidence>
<dbReference type="SUPFAM" id="SSF144217">
    <property type="entry name" value="CSL zinc finger"/>
    <property type="match status" value="1"/>
</dbReference>
<comment type="pathway">
    <text evidence="1">Protein modification; peptidyl-diphthamide biosynthesis.</text>
</comment>
<dbReference type="GO" id="GO:0017183">
    <property type="term" value="P:protein histidyl modification to diphthamide"/>
    <property type="evidence" value="ECO:0007669"/>
    <property type="project" value="InterPro"/>
</dbReference>
<organism evidence="10 11">
    <name type="scientific">Saccharomycopsis crataegensis</name>
    <dbReference type="NCBI Taxonomy" id="43959"/>
    <lineage>
        <taxon>Eukaryota</taxon>
        <taxon>Fungi</taxon>
        <taxon>Dikarya</taxon>
        <taxon>Ascomycota</taxon>
        <taxon>Saccharomycotina</taxon>
        <taxon>Saccharomycetes</taxon>
        <taxon>Saccharomycopsidaceae</taxon>
        <taxon>Saccharomycopsis</taxon>
    </lineage>
</organism>
<evidence type="ECO:0000256" key="5">
    <source>
        <dbReference type="ARBA" id="ARBA00024032"/>
    </source>
</evidence>
<evidence type="ECO:0000256" key="4">
    <source>
        <dbReference type="ARBA" id="ARBA00023004"/>
    </source>
</evidence>
<comment type="catalytic activity">
    <reaction evidence="6">
        <text>[3Fe-4S](1+)-[protein] + Fe(2+)-[Dph3] = [3Fe-4S](0)-[protein] + Fe(3+)-[Dph3]</text>
        <dbReference type="Rhea" id="RHEA:71235"/>
        <dbReference type="Rhea" id="RHEA-COMP:17996"/>
        <dbReference type="Rhea" id="RHEA-COMP:17997"/>
        <dbReference type="Rhea" id="RHEA-COMP:18002"/>
        <dbReference type="Rhea" id="RHEA-COMP:18003"/>
        <dbReference type="ChEBI" id="CHEBI:29033"/>
        <dbReference type="ChEBI" id="CHEBI:29034"/>
        <dbReference type="ChEBI" id="CHEBI:33751"/>
        <dbReference type="ChEBI" id="CHEBI:47402"/>
        <dbReference type="ChEBI" id="CHEBI:83228"/>
    </reaction>
</comment>
<dbReference type="RefSeq" id="XP_064852630.1">
    <property type="nucleotide sequence ID" value="XM_064996558.1"/>
</dbReference>
<dbReference type="PROSITE" id="PS51074">
    <property type="entry name" value="DPH_MB"/>
    <property type="match status" value="1"/>
</dbReference>
<dbReference type="Gene3D" id="3.10.660.10">
    <property type="entry name" value="DPH Zinc finger"/>
    <property type="match status" value="1"/>
</dbReference>
<comment type="caution">
    <text evidence="10">The sequence shown here is derived from an EMBL/GenBank/DDBJ whole genome shotgun (WGS) entry which is preliminary data.</text>
</comment>
<keyword evidence="3" id="KW-0560">Oxidoreductase</keyword>
<keyword evidence="4" id="KW-0408">Iron</keyword>
<dbReference type="FunFam" id="3.10.660.10:FF:000001">
    <property type="entry name" value="Diphthamide biosynthesis 3"/>
    <property type="match status" value="1"/>
</dbReference>
<dbReference type="Pfam" id="PF05207">
    <property type="entry name" value="Zn_ribbon_CSL"/>
    <property type="match status" value="1"/>
</dbReference>
<evidence type="ECO:0000259" key="9">
    <source>
        <dbReference type="PROSITE" id="PS51074"/>
    </source>
</evidence>
<dbReference type="InterPro" id="IPR044248">
    <property type="entry name" value="DPH3/4-like"/>
</dbReference>
<feature type="domain" description="DPH-type MB" evidence="9">
    <location>
        <begin position="5"/>
        <end position="61"/>
    </location>
</feature>
<accession>A0AAV5QMS4</accession>
<dbReference type="InterPro" id="IPR036671">
    <property type="entry name" value="DPH_MB_sf"/>
</dbReference>
<evidence type="ECO:0000256" key="1">
    <source>
        <dbReference type="ARBA" id="ARBA00005156"/>
    </source>
</evidence>
<dbReference type="GO" id="GO:0046872">
    <property type="term" value="F:metal ion binding"/>
    <property type="evidence" value="ECO:0007669"/>
    <property type="project" value="UniProtKB-KW"/>
</dbReference>
<evidence type="ECO:0000313" key="11">
    <source>
        <dbReference type="Proteomes" id="UP001360560"/>
    </source>
</evidence>
<dbReference type="PANTHER" id="PTHR21454:SF31">
    <property type="entry name" value="DIPHTHAMIDE BIOSYNTHESIS PROTEIN 3"/>
    <property type="match status" value="1"/>
</dbReference>
<comment type="catalytic activity">
    <reaction evidence="8">
        <text>2 [3Fe-4S](0)-[protein] + 2 Fe(2+)-[Dph3] + NADH = 2 [4Fe-4S](1+)-[protein] + 2 [Dph3] + NAD(+) + H(+)</text>
        <dbReference type="Rhea" id="RHEA:71239"/>
        <dbReference type="Rhea" id="RHEA-COMP:17997"/>
        <dbReference type="Rhea" id="RHEA-COMP:17998"/>
        <dbReference type="Rhea" id="RHEA-COMP:18001"/>
        <dbReference type="Rhea" id="RHEA-COMP:18002"/>
        <dbReference type="ChEBI" id="CHEBI:15378"/>
        <dbReference type="ChEBI" id="CHEBI:29033"/>
        <dbReference type="ChEBI" id="CHEBI:33723"/>
        <dbReference type="ChEBI" id="CHEBI:47402"/>
        <dbReference type="ChEBI" id="CHEBI:57540"/>
        <dbReference type="ChEBI" id="CHEBI:57945"/>
        <dbReference type="ChEBI" id="CHEBI:83228"/>
    </reaction>
</comment>
<sequence>MSSAIYDQVEIEDFTFDPDTQLFSYPCPCGDKFQILLDDLQDGEDIAVCPTCSLMVQVIFDQDDLEEYSQNIDQSANEAAIVV</sequence>
<evidence type="ECO:0000256" key="3">
    <source>
        <dbReference type="ARBA" id="ARBA00023002"/>
    </source>
</evidence>
<keyword evidence="2" id="KW-0479">Metal-binding</keyword>
<comment type="similarity">
    <text evidence="5">Belongs to the DPH3 family.</text>
</comment>
<name>A0AAV5QMS4_9ASCO</name>
<gene>
    <name evidence="10" type="ORF">DASC09_029550</name>
</gene>
<evidence type="ECO:0000313" key="10">
    <source>
        <dbReference type="EMBL" id="GMM35630.1"/>
    </source>
</evidence>
<evidence type="ECO:0000256" key="7">
    <source>
        <dbReference type="ARBA" id="ARBA00041070"/>
    </source>
</evidence>
<dbReference type="InterPro" id="IPR007872">
    <property type="entry name" value="DPH_MB_dom"/>
</dbReference>
<dbReference type="PANTHER" id="PTHR21454">
    <property type="entry name" value="DPH3 HOMOLOG-RELATED"/>
    <property type="match status" value="1"/>
</dbReference>
<dbReference type="EMBL" id="BTFZ01000010">
    <property type="protein sequence ID" value="GMM35630.1"/>
    <property type="molecule type" value="Genomic_DNA"/>
</dbReference>